<feature type="region of interest" description="Disordered" evidence="2">
    <location>
        <begin position="329"/>
        <end position="350"/>
    </location>
</feature>
<dbReference type="Gene3D" id="6.10.340.10">
    <property type="match status" value="1"/>
</dbReference>
<keyword evidence="3" id="KW-1133">Transmembrane helix</keyword>
<keyword evidence="3" id="KW-0472">Membrane</keyword>
<dbReference type="PATRIC" id="fig|1150469.3.peg.2669"/>
<dbReference type="CDD" id="cd06225">
    <property type="entry name" value="HAMP"/>
    <property type="match status" value="1"/>
</dbReference>
<dbReference type="InterPro" id="IPR036457">
    <property type="entry name" value="PPM-type-like_dom_sf"/>
</dbReference>
<feature type="domain" description="HAMP" evidence="4">
    <location>
        <begin position="433"/>
        <end position="486"/>
    </location>
</feature>
<evidence type="ECO:0000256" key="3">
    <source>
        <dbReference type="SAM" id="Phobius"/>
    </source>
</evidence>
<sequence>MAGTGAAPGLGHAATDARGRGRAPGGGGDHRSPQSAQPAHRARRRPAGAGCAPDVCQPRLAFSRGSRSGGRADARDDPTAPPAPWRDRGLARASRSGLAWLCPRRGGRPPAPRHRARGRRVMMLRTRLTLGISLCFVAVTAIVALEGRLRLSEAEHRFERAEIAGNRNAWTGVASAELRGLRDELSALPNSDAIVQALADPARLAEGSAPDPQPFLADLLERIRLRLPGAHLEVVRADGSVVYLSHPGPVRFLSGSRLAAVLATTQGISGLVGSPTVVVGAGAPVFTRLGAAGAVALVTEAERLLPEVQANTAASVSLLSPAGLVLAQQDGSEGEGGANPGKGQPPSPWPGDVAQIIQAPDSGGLVRVSHAGRMIESTLLPLAAIDGERAAVLAVSRDITPAWRRAVVLSSLSYALVGAELALFLAGLFWYLRVSFRPLNAAIRVLNALSRGDTSVQGLPTTGQDEIGRLARTMEIFRRNQKLLAETSAAKERIDSELSVARDIQSHIVPTTFVFPGHPEFDLHAVMEPAKAVGGDLYDFFLLDERRLFFLIGDVSDKGVPAALFMAIAKALFKNEAIDREGTLAEVMGRVNRQLTLDNPSEMFVTVFACVLDLDTGIVTYADGGHELPVRLSPEGRVEVLKKQGGLALGFMADYLYTTAEIHLAPGDALLLYTDGVNEAMNPEHEMFKVERITETLQGNVAASGGAAQIARTLLGAVHGFAAGAPQSDDITILALRWKGPRALVGAGEQGREA</sequence>
<dbReference type="GO" id="GO:0016791">
    <property type="term" value="F:phosphatase activity"/>
    <property type="evidence" value="ECO:0007669"/>
    <property type="project" value="TreeGrafter"/>
</dbReference>
<dbReference type="GO" id="GO:0007165">
    <property type="term" value="P:signal transduction"/>
    <property type="evidence" value="ECO:0007669"/>
    <property type="project" value="InterPro"/>
</dbReference>
<evidence type="ECO:0000259" key="4">
    <source>
        <dbReference type="PROSITE" id="PS50885"/>
    </source>
</evidence>
<keyword evidence="3" id="KW-0812">Transmembrane</keyword>
<dbReference type="EMBL" id="HE663493">
    <property type="protein sequence ID" value="CCG08988.1"/>
    <property type="molecule type" value="Genomic_DNA"/>
</dbReference>
<dbReference type="PANTHER" id="PTHR43156:SF2">
    <property type="entry name" value="STAGE II SPORULATION PROTEIN E"/>
    <property type="match status" value="1"/>
</dbReference>
<protein>
    <submittedName>
        <fullName evidence="5">Serine phosphatase RsbU regulator sigma subunit</fullName>
    </submittedName>
</protein>
<dbReference type="SMART" id="SM00331">
    <property type="entry name" value="PP2C_SIG"/>
    <property type="match status" value="1"/>
</dbReference>
<dbReference type="Pfam" id="PF07228">
    <property type="entry name" value="SpoIIE"/>
    <property type="match status" value="1"/>
</dbReference>
<dbReference type="InterPro" id="IPR001932">
    <property type="entry name" value="PPM-type_phosphatase-like_dom"/>
</dbReference>
<dbReference type="Gene3D" id="3.60.40.10">
    <property type="entry name" value="PPM-type phosphatase domain"/>
    <property type="match status" value="1"/>
</dbReference>
<dbReference type="PANTHER" id="PTHR43156">
    <property type="entry name" value="STAGE II SPORULATION PROTEIN E-RELATED"/>
    <property type="match status" value="1"/>
</dbReference>
<dbReference type="KEGG" id="rpm:RSPPHO_02362"/>
<gene>
    <name evidence="5" type="ORF">RSPPHO_02362</name>
</gene>
<name>H6SLX3_PARPM</name>
<dbReference type="InterPro" id="IPR052016">
    <property type="entry name" value="Bact_Sigma-Reg"/>
</dbReference>
<feature type="transmembrane region" description="Helical" evidence="3">
    <location>
        <begin position="124"/>
        <end position="145"/>
    </location>
</feature>
<dbReference type="AlphaFoldDB" id="H6SLX3"/>
<dbReference type="Pfam" id="PF00672">
    <property type="entry name" value="HAMP"/>
    <property type="match status" value="1"/>
</dbReference>
<accession>H6SLX3</accession>
<keyword evidence="1" id="KW-0378">Hydrolase</keyword>
<evidence type="ECO:0000256" key="1">
    <source>
        <dbReference type="ARBA" id="ARBA00022801"/>
    </source>
</evidence>
<organism evidence="5 6">
    <name type="scientific">Pararhodospirillum photometricum DSM 122</name>
    <dbReference type="NCBI Taxonomy" id="1150469"/>
    <lineage>
        <taxon>Bacteria</taxon>
        <taxon>Pseudomonadati</taxon>
        <taxon>Pseudomonadota</taxon>
        <taxon>Alphaproteobacteria</taxon>
        <taxon>Rhodospirillales</taxon>
        <taxon>Rhodospirillaceae</taxon>
        <taxon>Pararhodospirillum</taxon>
    </lineage>
</organism>
<dbReference type="HOGENOM" id="CLU_013743_0_0_5"/>
<dbReference type="InterPro" id="IPR003660">
    <property type="entry name" value="HAMP_dom"/>
</dbReference>
<evidence type="ECO:0000313" key="5">
    <source>
        <dbReference type="EMBL" id="CCG08988.1"/>
    </source>
</evidence>
<dbReference type="PROSITE" id="PS50885">
    <property type="entry name" value="HAMP"/>
    <property type="match status" value="1"/>
</dbReference>
<reference evidence="5 6" key="1">
    <citation type="submission" date="2012-02" db="EMBL/GenBank/DDBJ databases">
        <title>Shotgun genome sequence of Phaeospirillum photometricum DSM 122.</title>
        <authorList>
            <person name="Duquesne K."/>
            <person name="Sturgis J."/>
        </authorList>
    </citation>
    <scope>NUCLEOTIDE SEQUENCE [LARGE SCALE GENOMIC DNA]</scope>
    <source>
        <strain evidence="6">DSM122</strain>
    </source>
</reference>
<dbReference type="Proteomes" id="UP000033220">
    <property type="component" value="Chromosome DSM 122"/>
</dbReference>
<dbReference type="GO" id="GO:0016020">
    <property type="term" value="C:membrane"/>
    <property type="evidence" value="ECO:0007669"/>
    <property type="project" value="InterPro"/>
</dbReference>
<dbReference type="eggNOG" id="COG2208">
    <property type="taxonomic scope" value="Bacteria"/>
</dbReference>
<dbReference type="STRING" id="1150469.RSPPHO_02362"/>
<evidence type="ECO:0000256" key="2">
    <source>
        <dbReference type="SAM" id="MobiDB-lite"/>
    </source>
</evidence>
<dbReference type="SUPFAM" id="SSF158472">
    <property type="entry name" value="HAMP domain-like"/>
    <property type="match status" value="1"/>
</dbReference>
<feature type="region of interest" description="Disordered" evidence="2">
    <location>
        <begin position="1"/>
        <end position="91"/>
    </location>
</feature>
<proteinExistence type="predicted"/>
<dbReference type="SUPFAM" id="SSF81606">
    <property type="entry name" value="PP2C-like"/>
    <property type="match status" value="1"/>
</dbReference>
<keyword evidence="6" id="KW-1185">Reference proteome</keyword>
<evidence type="ECO:0000313" key="6">
    <source>
        <dbReference type="Proteomes" id="UP000033220"/>
    </source>
</evidence>